<evidence type="ECO:0000259" key="1">
    <source>
        <dbReference type="Pfam" id="PF12728"/>
    </source>
</evidence>
<organism evidence="2 3">
    <name type="scientific">Streptomyces yunnanensis</name>
    <dbReference type="NCBI Taxonomy" id="156453"/>
    <lineage>
        <taxon>Bacteria</taxon>
        <taxon>Bacillati</taxon>
        <taxon>Actinomycetota</taxon>
        <taxon>Actinomycetes</taxon>
        <taxon>Kitasatosporales</taxon>
        <taxon>Streptomycetaceae</taxon>
        <taxon>Streptomyces</taxon>
    </lineage>
</organism>
<protein>
    <submittedName>
        <fullName evidence="2">Helix-turn-helix domain-containing protein</fullName>
    </submittedName>
</protein>
<evidence type="ECO:0000313" key="3">
    <source>
        <dbReference type="Proteomes" id="UP001218629"/>
    </source>
</evidence>
<sequence>MPQTITDTAAAALYFHVAPTTVRSWIKRGHVEHHGHDRRGRALVDLHEIRDYLHTRQAARQESERTG</sequence>
<dbReference type="Pfam" id="PF12728">
    <property type="entry name" value="HTH_17"/>
    <property type="match status" value="1"/>
</dbReference>
<proteinExistence type="predicted"/>
<dbReference type="Gene3D" id="1.10.10.10">
    <property type="entry name" value="Winged helix-like DNA-binding domain superfamily/Winged helix DNA-binding domain"/>
    <property type="match status" value="1"/>
</dbReference>
<reference evidence="2 3" key="1">
    <citation type="submission" date="2022-03" db="EMBL/GenBank/DDBJ databases">
        <title>Streptomyces yunnanensis P86,complete genome.</title>
        <authorList>
            <person name="Chen S."/>
            <person name="Zhang Q."/>
        </authorList>
    </citation>
    <scope>NUCLEOTIDE SEQUENCE [LARGE SCALE GENOMIC DNA]</scope>
    <source>
        <strain evidence="2 3">P86</strain>
    </source>
</reference>
<gene>
    <name evidence="2" type="ORF">MOV08_21135</name>
</gene>
<accession>A0ABY8A967</accession>
<dbReference type="InterPro" id="IPR036388">
    <property type="entry name" value="WH-like_DNA-bd_sf"/>
</dbReference>
<dbReference type="RefSeq" id="WP_275308529.1">
    <property type="nucleotide sequence ID" value="NZ_CP095749.1"/>
</dbReference>
<keyword evidence="3" id="KW-1185">Reference proteome</keyword>
<evidence type="ECO:0000313" key="2">
    <source>
        <dbReference type="EMBL" id="WEB41527.1"/>
    </source>
</evidence>
<dbReference type="InterPro" id="IPR041657">
    <property type="entry name" value="HTH_17"/>
</dbReference>
<feature type="domain" description="Helix-turn-helix" evidence="1">
    <location>
        <begin position="8"/>
        <end position="55"/>
    </location>
</feature>
<dbReference type="Proteomes" id="UP001218629">
    <property type="component" value="Chromosome"/>
</dbReference>
<name>A0ABY8A967_9ACTN</name>
<dbReference type="EMBL" id="CP095749">
    <property type="protein sequence ID" value="WEB41527.1"/>
    <property type="molecule type" value="Genomic_DNA"/>
</dbReference>